<feature type="transmembrane region" description="Helical" evidence="2">
    <location>
        <begin position="89"/>
        <end position="109"/>
    </location>
</feature>
<evidence type="ECO:0000256" key="2">
    <source>
        <dbReference type="SAM" id="Phobius"/>
    </source>
</evidence>
<dbReference type="SUPFAM" id="SSF54523">
    <property type="entry name" value="Pili subunits"/>
    <property type="match status" value="1"/>
</dbReference>
<evidence type="ECO:0000256" key="1">
    <source>
        <dbReference type="SAM" id="MobiDB-lite"/>
    </source>
</evidence>
<keyword evidence="2" id="KW-0812">Transmembrane</keyword>
<keyword evidence="2" id="KW-0472">Membrane</keyword>
<comment type="caution">
    <text evidence="4">The sequence shown here is derived from an EMBL/GenBank/DDBJ whole genome shotgun (WGS) entry which is preliminary data.</text>
</comment>
<feature type="region of interest" description="Disordered" evidence="1">
    <location>
        <begin position="1"/>
        <end position="60"/>
    </location>
</feature>
<sequence>MPSPLEEPLPEEMPQTNQAPQVNPGPPPMQVEKPSTTQNPVSNAQPVQPQSVGQKPMEHFVDMPPRNIEAQSSLEESLQMPSAQKPSKLKWFFVFIVLVGLIFGGYVVYQKGYLHSIFTRFSSGTGSNSIQALQPVSDAMSRLNSFRVEGDITLQLQSTQTSKYQGSWIISGKGEDRNGSFEITTQNLPSNILATYPALKDTSNLKINFILKDNIFYYQIPSLKDNSTATYRKTNFSLINTVSTGVPFLMPDKIDLNYLTQNLQQFQKGQQETIDGIETISYQVDLKDLQSFTFWVGKKDNLVYQLKHSFPWQIASENFQVAMTGKFSKPAQELTITAPSNDEINQGSVSDLFKGKTVATNKPDTQRKTDLKLIKTALNNYQSDYSVYPQSTALIKTSDTNSVLAKALVPKYIEKLPVDPQTPKYYYGYKSDGTTFELSAVLENKDDPEGQKIGDKTILILKSD</sequence>
<dbReference type="Proteomes" id="UP000231567">
    <property type="component" value="Unassembled WGS sequence"/>
</dbReference>
<dbReference type="AlphaFoldDB" id="A0A2G9YQV5"/>
<feature type="compositionally biased region" description="Polar residues" evidence="1">
    <location>
        <begin position="33"/>
        <end position="53"/>
    </location>
</feature>
<organism evidence="4 5">
    <name type="scientific">Candidatus Nealsonbacteria bacterium CG23_combo_of_CG06-09_8_20_14_all_40_13</name>
    <dbReference type="NCBI Taxonomy" id="1974724"/>
    <lineage>
        <taxon>Bacteria</taxon>
        <taxon>Candidatus Nealsoniibacteriota</taxon>
    </lineage>
</organism>
<evidence type="ECO:0000313" key="5">
    <source>
        <dbReference type="Proteomes" id="UP000231567"/>
    </source>
</evidence>
<accession>A0A2G9YQV5</accession>
<dbReference type="EMBL" id="PCRM01000027">
    <property type="protein sequence ID" value="PIP21625.1"/>
    <property type="molecule type" value="Genomic_DNA"/>
</dbReference>
<proteinExistence type="predicted"/>
<evidence type="ECO:0000313" key="4">
    <source>
        <dbReference type="EMBL" id="PIP21625.1"/>
    </source>
</evidence>
<reference evidence="4 5" key="1">
    <citation type="submission" date="2017-09" db="EMBL/GenBank/DDBJ databases">
        <title>Depth-based differentiation of microbial function through sediment-hosted aquifers and enrichment of novel symbionts in the deep terrestrial subsurface.</title>
        <authorList>
            <person name="Probst A.J."/>
            <person name="Ladd B."/>
            <person name="Jarett J.K."/>
            <person name="Geller-Mcgrath D.E."/>
            <person name="Sieber C.M."/>
            <person name="Emerson J.B."/>
            <person name="Anantharaman K."/>
            <person name="Thomas B.C."/>
            <person name="Malmstrom R."/>
            <person name="Stieglmeier M."/>
            <person name="Klingl A."/>
            <person name="Woyke T."/>
            <person name="Ryan C.M."/>
            <person name="Banfield J.F."/>
        </authorList>
    </citation>
    <scope>NUCLEOTIDE SEQUENCE [LARGE SCALE GENOMIC DNA]</scope>
    <source>
        <strain evidence="4">CG23_combo_of_CG06-09_8_20_14_all_40_13</strain>
    </source>
</reference>
<keyword evidence="2" id="KW-1133">Transmembrane helix</keyword>
<dbReference type="InterPro" id="IPR045584">
    <property type="entry name" value="Pilin-like"/>
</dbReference>
<name>A0A2G9YQV5_9BACT</name>
<dbReference type="Pfam" id="PF08334">
    <property type="entry name" value="T2SSG"/>
    <property type="match status" value="1"/>
</dbReference>
<gene>
    <name evidence="4" type="ORF">COX39_01935</name>
</gene>
<dbReference type="InterPro" id="IPR013545">
    <property type="entry name" value="T2SS_protein-GspG_C"/>
</dbReference>
<feature type="domain" description="Type II secretion system protein GspG C-terminal" evidence="3">
    <location>
        <begin position="366"/>
        <end position="441"/>
    </location>
</feature>
<evidence type="ECO:0000259" key="3">
    <source>
        <dbReference type="Pfam" id="PF08334"/>
    </source>
</evidence>
<dbReference type="Gene3D" id="2.50.20.20">
    <property type="match status" value="1"/>
</dbReference>
<protein>
    <recommendedName>
        <fullName evidence="3">Type II secretion system protein GspG C-terminal domain-containing protein</fullName>
    </recommendedName>
</protein>
<dbReference type="Gene3D" id="3.30.700.10">
    <property type="entry name" value="Glycoprotein, Type 4 Pilin"/>
    <property type="match status" value="1"/>
</dbReference>